<reference evidence="3" key="1">
    <citation type="submission" date="2016-06" db="UniProtKB">
        <authorList>
            <consortium name="WormBaseParasite"/>
        </authorList>
    </citation>
    <scope>IDENTIFICATION</scope>
</reference>
<name>A0A183TGL1_SCHSO</name>
<evidence type="ECO:0000313" key="1">
    <source>
        <dbReference type="EMBL" id="VDM01995.1"/>
    </source>
</evidence>
<reference evidence="1 2" key="2">
    <citation type="submission" date="2018-11" db="EMBL/GenBank/DDBJ databases">
        <authorList>
            <consortium name="Pathogen Informatics"/>
        </authorList>
    </citation>
    <scope>NUCLEOTIDE SEQUENCE [LARGE SCALE GENOMIC DNA]</scope>
    <source>
        <strain evidence="1 2">NST_G2</strain>
    </source>
</reference>
<dbReference type="Proteomes" id="UP000275846">
    <property type="component" value="Unassembled WGS sequence"/>
</dbReference>
<dbReference type="WBParaSite" id="SSLN_0001620001-mRNA-1">
    <property type="protein sequence ID" value="SSLN_0001620001-mRNA-1"/>
    <property type="gene ID" value="SSLN_0001620001"/>
</dbReference>
<sequence>MPGCLDLPSPVEITSDQSGTLEKTIVIRRPTPVVDTKEQPPALRMPRVASYLTLSRMANLGAVVRIATGAQTITTAVAKALIVKTRTAQAPP</sequence>
<protein>
    <submittedName>
        <fullName evidence="3">Transposase</fullName>
    </submittedName>
</protein>
<keyword evidence="2" id="KW-1185">Reference proteome</keyword>
<accession>A0A183TGL1</accession>
<proteinExistence type="predicted"/>
<gene>
    <name evidence="1" type="ORF">SSLN_LOCUS15609</name>
</gene>
<organism evidence="3">
    <name type="scientific">Schistocephalus solidus</name>
    <name type="common">Tapeworm</name>
    <dbReference type="NCBI Taxonomy" id="70667"/>
    <lineage>
        <taxon>Eukaryota</taxon>
        <taxon>Metazoa</taxon>
        <taxon>Spiralia</taxon>
        <taxon>Lophotrochozoa</taxon>
        <taxon>Platyhelminthes</taxon>
        <taxon>Cestoda</taxon>
        <taxon>Eucestoda</taxon>
        <taxon>Diphyllobothriidea</taxon>
        <taxon>Diphyllobothriidae</taxon>
        <taxon>Schistocephalus</taxon>
    </lineage>
</organism>
<dbReference type="EMBL" id="UYSU01040119">
    <property type="protein sequence ID" value="VDM01995.1"/>
    <property type="molecule type" value="Genomic_DNA"/>
</dbReference>
<evidence type="ECO:0000313" key="3">
    <source>
        <dbReference type="WBParaSite" id="SSLN_0001620001-mRNA-1"/>
    </source>
</evidence>
<evidence type="ECO:0000313" key="2">
    <source>
        <dbReference type="Proteomes" id="UP000275846"/>
    </source>
</evidence>
<dbReference type="AlphaFoldDB" id="A0A183TGL1"/>